<evidence type="ECO:0000256" key="1">
    <source>
        <dbReference type="SAM" id="Phobius"/>
    </source>
</evidence>
<feature type="transmembrane region" description="Helical" evidence="1">
    <location>
        <begin position="36"/>
        <end position="58"/>
    </location>
</feature>
<feature type="transmembrane region" description="Helical" evidence="1">
    <location>
        <begin position="133"/>
        <end position="163"/>
    </location>
</feature>
<evidence type="ECO:0000313" key="2">
    <source>
        <dbReference type="EMBL" id="AZK43781.1"/>
    </source>
</evidence>
<dbReference type="RefSeq" id="WP_125163995.1">
    <property type="nucleotide sequence ID" value="NZ_CP034234.1"/>
</dbReference>
<keyword evidence="1" id="KW-0472">Membrane</keyword>
<keyword evidence="1" id="KW-1133">Transmembrane helix</keyword>
<protein>
    <recommendedName>
        <fullName evidence="4">Niacin transporter NiaX</fullName>
    </recommendedName>
</protein>
<keyword evidence="1" id="KW-0812">Transmembrane</keyword>
<feature type="transmembrane region" description="Helical" evidence="1">
    <location>
        <begin position="6"/>
        <end position="24"/>
    </location>
</feature>
<gene>
    <name evidence="2" type="ORF">EEI45_02335</name>
</gene>
<feature type="transmembrane region" description="Helical" evidence="1">
    <location>
        <begin position="106"/>
        <end position="127"/>
    </location>
</feature>
<evidence type="ECO:0008006" key="4">
    <source>
        <dbReference type="Google" id="ProtNLM"/>
    </source>
</evidence>
<organism evidence="2 3">
    <name type="scientific">Erysipelothrix piscisicarius</name>
    <dbReference type="NCBI Taxonomy" id="2485784"/>
    <lineage>
        <taxon>Bacteria</taxon>
        <taxon>Bacillati</taxon>
        <taxon>Bacillota</taxon>
        <taxon>Erysipelotrichia</taxon>
        <taxon>Erysipelotrichales</taxon>
        <taxon>Erysipelotrichaceae</taxon>
        <taxon>Erysipelothrix</taxon>
    </lineage>
</organism>
<keyword evidence="3" id="KW-1185">Reference proteome</keyword>
<dbReference type="Gene3D" id="1.10.1760.20">
    <property type="match status" value="1"/>
</dbReference>
<name>A0A3S5HK53_9FIRM</name>
<accession>A0A3S5HK53</accession>
<dbReference type="Proteomes" id="UP000278804">
    <property type="component" value="Chromosome"/>
</dbReference>
<dbReference type="KEGG" id="eri:EEI45_02335"/>
<proteinExistence type="predicted"/>
<dbReference type="AlphaFoldDB" id="A0A3S5HK53"/>
<dbReference type="EMBL" id="CP034234">
    <property type="protein sequence ID" value="AZK43781.1"/>
    <property type="molecule type" value="Genomic_DNA"/>
</dbReference>
<reference evidence="2 3" key="1">
    <citation type="journal article" date="2020" name="Int. J. Syst. Evol. Microbiol.">
        <title>Description of Erysipelothrix piscisicarius sp. nov., an emergent fish pathogen, and assessment of virulence using a tiger barb (Puntigrus tetrazona) infection model.</title>
        <authorList>
            <person name="Pomaranski E.K."/>
            <person name="Griffin M.J."/>
            <person name="Camus A.C."/>
            <person name="Armwood A.R."/>
            <person name="Shelley J."/>
            <person name="Waldbieser G.C."/>
            <person name="LaFrentz B.R."/>
            <person name="Garcia J.C."/>
            <person name="Yanong R."/>
            <person name="Soto E."/>
        </authorList>
    </citation>
    <scope>NUCLEOTIDE SEQUENCE [LARGE SCALE GENOMIC DNA]</scope>
    <source>
        <strain evidence="2 3">15TAL0474</strain>
    </source>
</reference>
<sequence>MKSVRNLSITALLIALGITIPMFMPKIIIPPASYTLASHVPLFVAMFISPSVALAVAIGTGVGFLLSTPFIVAIRAFSHCVFALLGSLYIKKNPDFLSHKGKRIRFNIIIGIIHATLECLAVTPFFFSQSISIGSYFTVVFLAVGVGGFIHSLVDFTIASTILRRIPLK</sequence>
<evidence type="ECO:0000313" key="3">
    <source>
        <dbReference type="Proteomes" id="UP000278804"/>
    </source>
</evidence>